<dbReference type="PANTHER" id="PTHR43767:SF12">
    <property type="entry name" value="AMP-DEPENDENT SYNTHETASE AND LIGASE"/>
    <property type="match status" value="1"/>
</dbReference>
<dbReference type="SUPFAM" id="SSF56801">
    <property type="entry name" value="Acetyl-CoA synthetase-like"/>
    <property type="match status" value="1"/>
</dbReference>
<name>A0A7W9JKB9_9MICC</name>
<protein>
    <submittedName>
        <fullName evidence="5">Long-chain acyl-CoA synthetase</fullName>
        <ecNumber evidence="5">6.2.1.3</ecNumber>
    </submittedName>
</protein>
<sequence length="501" mass="53417">MPDVVVPILLERTAAAEPDRTALILGEERLTYAELQDQVHRIAGLLRSQGLGPGDRMAIMLPNVLAFPVLFFGALQVGAVVVPMNPLFKTREIQYYLEDSGAVMLWGVPSEEAEAATQAVGVPFHELGADGLAPHLTASPGPVTEAAERDPQDDAVILYTSGTTGRPKGAQLTHRNLTSNANTVVESLIHLKAGETILGCLPLFHVFGLTCSMLTCVSVGATLSLIPRFDPTQAVETIRRDAVDVFIGVPTMYGAILTVGAKDPSALASLRVAVSGGSSMPVEVLRRFESTFGCQILEGYGLSETSPAACFNHPDTDRQPGSIGTPIRGVELRLVTPGGEEVPEGDAETIGEVCIRGENIMKGYWGRPDATAEAIDDDGWFHSGDLGRRDAAGNYYIVDRTKDMILRGGLNVYPREVEEVLYEHPAVAEAAVVGVPHAELGEDVAAYVVLAPGAEATEAELIAHVKDRVAPYKYPRTVHLMDGLPKTATGKILKRELGTAG</sequence>
<dbReference type="Gene3D" id="3.30.300.30">
    <property type="match status" value="1"/>
</dbReference>
<feature type="domain" description="AMP-dependent synthetase/ligase" evidence="3">
    <location>
        <begin position="10"/>
        <end position="365"/>
    </location>
</feature>
<accession>A0A7W9JKB9</accession>
<dbReference type="EMBL" id="JACHMW010000001">
    <property type="protein sequence ID" value="MBB5849456.1"/>
    <property type="molecule type" value="Genomic_DNA"/>
</dbReference>
<evidence type="ECO:0000256" key="1">
    <source>
        <dbReference type="ARBA" id="ARBA00006432"/>
    </source>
</evidence>
<dbReference type="InterPro" id="IPR020845">
    <property type="entry name" value="AMP-binding_CS"/>
</dbReference>
<dbReference type="Gene3D" id="3.40.50.12780">
    <property type="entry name" value="N-terminal domain of ligase-like"/>
    <property type="match status" value="1"/>
</dbReference>
<dbReference type="Proteomes" id="UP000567246">
    <property type="component" value="Unassembled WGS sequence"/>
</dbReference>
<evidence type="ECO:0000313" key="5">
    <source>
        <dbReference type="EMBL" id="MBB5849456.1"/>
    </source>
</evidence>
<dbReference type="FunFam" id="3.30.300.30:FF:000008">
    <property type="entry name" value="2,3-dihydroxybenzoate-AMP ligase"/>
    <property type="match status" value="1"/>
</dbReference>
<gene>
    <name evidence="5" type="ORF">HDA33_002020</name>
</gene>
<dbReference type="GO" id="GO:0004467">
    <property type="term" value="F:long-chain fatty acid-CoA ligase activity"/>
    <property type="evidence" value="ECO:0007669"/>
    <property type="project" value="UniProtKB-EC"/>
</dbReference>
<dbReference type="InterPro" id="IPR050237">
    <property type="entry name" value="ATP-dep_AMP-bd_enzyme"/>
</dbReference>
<keyword evidence="2 5" id="KW-0436">Ligase</keyword>
<dbReference type="InterPro" id="IPR045851">
    <property type="entry name" value="AMP-bd_C_sf"/>
</dbReference>
<dbReference type="EC" id="6.2.1.3" evidence="5"/>
<evidence type="ECO:0000256" key="2">
    <source>
        <dbReference type="ARBA" id="ARBA00022598"/>
    </source>
</evidence>
<evidence type="ECO:0000313" key="6">
    <source>
        <dbReference type="Proteomes" id="UP000567246"/>
    </source>
</evidence>
<dbReference type="InterPro" id="IPR025110">
    <property type="entry name" value="AMP-bd_C"/>
</dbReference>
<dbReference type="Pfam" id="PF00501">
    <property type="entry name" value="AMP-binding"/>
    <property type="match status" value="1"/>
</dbReference>
<keyword evidence="6" id="KW-1185">Reference proteome</keyword>
<organism evidence="5 6">
    <name type="scientific">Micrococcus endophyticus</name>
    <dbReference type="NCBI Taxonomy" id="455343"/>
    <lineage>
        <taxon>Bacteria</taxon>
        <taxon>Bacillati</taxon>
        <taxon>Actinomycetota</taxon>
        <taxon>Actinomycetes</taxon>
        <taxon>Micrococcales</taxon>
        <taxon>Micrococcaceae</taxon>
        <taxon>Micrococcus</taxon>
    </lineage>
</organism>
<dbReference type="PROSITE" id="PS00455">
    <property type="entry name" value="AMP_BINDING"/>
    <property type="match status" value="1"/>
</dbReference>
<reference evidence="5 6" key="1">
    <citation type="submission" date="2020-08" db="EMBL/GenBank/DDBJ databases">
        <title>Sequencing the genomes of 1000 actinobacteria strains.</title>
        <authorList>
            <person name="Klenk H.-P."/>
        </authorList>
    </citation>
    <scope>NUCLEOTIDE SEQUENCE [LARGE SCALE GENOMIC DNA]</scope>
    <source>
        <strain evidence="5 6">DSM 17945</strain>
    </source>
</reference>
<dbReference type="PANTHER" id="PTHR43767">
    <property type="entry name" value="LONG-CHAIN-FATTY-ACID--COA LIGASE"/>
    <property type="match status" value="1"/>
</dbReference>
<dbReference type="Pfam" id="PF13193">
    <property type="entry name" value="AMP-binding_C"/>
    <property type="match status" value="1"/>
</dbReference>
<dbReference type="AlphaFoldDB" id="A0A7W9JKB9"/>
<comment type="similarity">
    <text evidence="1">Belongs to the ATP-dependent AMP-binding enzyme family.</text>
</comment>
<proteinExistence type="inferred from homology"/>
<dbReference type="CDD" id="cd05936">
    <property type="entry name" value="FC-FACS_FadD_like"/>
    <property type="match status" value="1"/>
</dbReference>
<dbReference type="RefSeq" id="WP_184173025.1">
    <property type="nucleotide sequence ID" value="NZ_BAABAG010000012.1"/>
</dbReference>
<evidence type="ECO:0000259" key="4">
    <source>
        <dbReference type="Pfam" id="PF13193"/>
    </source>
</evidence>
<evidence type="ECO:0000259" key="3">
    <source>
        <dbReference type="Pfam" id="PF00501"/>
    </source>
</evidence>
<dbReference type="InterPro" id="IPR000873">
    <property type="entry name" value="AMP-dep_synth/lig_dom"/>
</dbReference>
<feature type="domain" description="AMP-binding enzyme C-terminal" evidence="4">
    <location>
        <begin position="416"/>
        <end position="491"/>
    </location>
</feature>
<dbReference type="InterPro" id="IPR042099">
    <property type="entry name" value="ANL_N_sf"/>
</dbReference>
<comment type="caution">
    <text evidence="5">The sequence shown here is derived from an EMBL/GenBank/DDBJ whole genome shotgun (WGS) entry which is preliminary data.</text>
</comment>